<dbReference type="Proteomes" id="UP000770717">
    <property type="component" value="Unassembled WGS sequence"/>
</dbReference>
<evidence type="ECO:0000313" key="2">
    <source>
        <dbReference type="Proteomes" id="UP000770717"/>
    </source>
</evidence>
<reference evidence="1" key="1">
    <citation type="thesis" date="2020" institute="ProQuest LLC" country="789 East Eisenhower Parkway, Ann Arbor, MI, USA">
        <title>Comparative Genomics and Chromosome Evolution.</title>
        <authorList>
            <person name="Mudd A.B."/>
        </authorList>
    </citation>
    <scope>NUCLEOTIDE SEQUENCE</scope>
    <source>
        <strain evidence="1">HN-11 Male</strain>
        <tissue evidence="1">Kidney and liver</tissue>
    </source>
</reference>
<protein>
    <submittedName>
        <fullName evidence="1">Uncharacterized protein</fullName>
    </submittedName>
</protein>
<gene>
    <name evidence="1" type="ORF">GDO78_009059</name>
</gene>
<organism evidence="1 2">
    <name type="scientific">Eleutherodactylus coqui</name>
    <name type="common">Puerto Rican coqui</name>
    <dbReference type="NCBI Taxonomy" id="57060"/>
    <lineage>
        <taxon>Eukaryota</taxon>
        <taxon>Metazoa</taxon>
        <taxon>Chordata</taxon>
        <taxon>Craniata</taxon>
        <taxon>Vertebrata</taxon>
        <taxon>Euteleostomi</taxon>
        <taxon>Amphibia</taxon>
        <taxon>Batrachia</taxon>
        <taxon>Anura</taxon>
        <taxon>Neobatrachia</taxon>
        <taxon>Hyloidea</taxon>
        <taxon>Eleutherodactylidae</taxon>
        <taxon>Eleutherodactylinae</taxon>
        <taxon>Eleutherodactylus</taxon>
        <taxon>Eleutherodactylus</taxon>
    </lineage>
</organism>
<dbReference type="EMBL" id="WNTK01000005">
    <property type="protein sequence ID" value="KAG9482904.1"/>
    <property type="molecule type" value="Genomic_DNA"/>
</dbReference>
<proteinExistence type="predicted"/>
<dbReference type="AlphaFoldDB" id="A0A8J6F895"/>
<accession>A0A8J6F895</accession>
<keyword evidence="2" id="KW-1185">Reference proteome</keyword>
<sequence length="71" mass="8278">MWSYYWNSCPCTIPSSVYKHLKLCTAHYMPYKWIHGWPTKHNANVWTPCNGWMSVVGDTKCLRGSNLLISL</sequence>
<comment type="caution">
    <text evidence="1">The sequence shown here is derived from an EMBL/GenBank/DDBJ whole genome shotgun (WGS) entry which is preliminary data.</text>
</comment>
<evidence type="ECO:0000313" key="1">
    <source>
        <dbReference type="EMBL" id="KAG9482904.1"/>
    </source>
</evidence>
<name>A0A8J6F895_ELECQ</name>